<dbReference type="InterPro" id="IPR001611">
    <property type="entry name" value="Leu-rich_rpt"/>
</dbReference>
<dbReference type="InterPro" id="IPR003591">
    <property type="entry name" value="Leu-rich_rpt_typical-subtyp"/>
</dbReference>
<dbReference type="InterPro" id="IPR036179">
    <property type="entry name" value="Ig-like_dom_sf"/>
</dbReference>
<dbReference type="SUPFAM" id="SSF48726">
    <property type="entry name" value="Immunoglobulin"/>
    <property type="match status" value="1"/>
</dbReference>
<dbReference type="SMART" id="SM00369">
    <property type="entry name" value="LRR_TYP"/>
    <property type="match status" value="2"/>
</dbReference>
<dbReference type="EMBL" id="CAJOBI010086439">
    <property type="protein sequence ID" value="CAF4521121.1"/>
    <property type="molecule type" value="Genomic_DNA"/>
</dbReference>
<feature type="domain" description="Immunoglobulin" evidence="4">
    <location>
        <begin position="186"/>
        <end position="251"/>
    </location>
</feature>
<organism evidence="5 6">
    <name type="scientific">Rotaria magnacalcarata</name>
    <dbReference type="NCBI Taxonomy" id="392030"/>
    <lineage>
        <taxon>Eukaryota</taxon>
        <taxon>Metazoa</taxon>
        <taxon>Spiralia</taxon>
        <taxon>Gnathifera</taxon>
        <taxon>Rotifera</taxon>
        <taxon>Eurotatoria</taxon>
        <taxon>Bdelloidea</taxon>
        <taxon>Philodinida</taxon>
        <taxon>Philodinidae</taxon>
        <taxon>Rotaria</taxon>
    </lineage>
</organism>
<evidence type="ECO:0000313" key="6">
    <source>
        <dbReference type="Proteomes" id="UP000676336"/>
    </source>
</evidence>
<dbReference type="Pfam" id="PF13855">
    <property type="entry name" value="LRR_8"/>
    <property type="match status" value="1"/>
</dbReference>
<name>A0A8S2XVF5_9BILA</name>
<evidence type="ECO:0000313" key="5">
    <source>
        <dbReference type="EMBL" id="CAF4521121.1"/>
    </source>
</evidence>
<keyword evidence="2" id="KW-0677">Repeat</keyword>
<dbReference type="InterPro" id="IPR003599">
    <property type="entry name" value="Ig_sub"/>
</dbReference>
<dbReference type="Gene3D" id="3.80.10.10">
    <property type="entry name" value="Ribonuclease Inhibitor"/>
    <property type="match status" value="1"/>
</dbReference>
<dbReference type="PANTHER" id="PTHR24366:SF96">
    <property type="entry name" value="LEUCINE RICH REPEAT CONTAINING 53"/>
    <property type="match status" value="1"/>
</dbReference>
<keyword evidence="3" id="KW-0732">Signal</keyword>
<dbReference type="Gene3D" id="2.60.40.10">
    <property type="entry name" value="Immunoglobulins"/>
    <property type="match status" value="1"/>
</dbReference>
<evidence type="ECO:0000256" key="3">
    <source>
        <dbReference type="SAM" id="SignalP"/>
    </source>
</evidence>
<keyword evidence="1" id="KW-0433">Leucine-rich repeat</keyword>
<dbReference type="Proteomes" id="UP000676336">
    <property type="component" value="Unassembled WGS sequence"/>
</dbReference>
<dbReference type="SMART" id="SM00409">
    <property type="entry name" value="IG"/>
    <property type="match status" value="1"/>
</dbReference>
<dbReference type="InterPro" id="IPR013783">
    <property type="entry name" value="Ig-like_fold"/>
</dbReference>
<comment type="caution">
    <text evidence="5">The sequence shown here is derived from an EMBL/GenBank/DDBJ whole genome shotgun (WGS) entry which is preliminary data.</text>
</comment>
<protein>
    <recommendedName>
        <fullName evidence="4">Immunoglobulin domain-containing protein</fullName>
    </recommendedName>
</protein>
<evidence type="ECO:0000256" key="2">
    <source>
        <dbReference type="ARBA" id="ARBA00022737"/>
    </source>
</evidence>
<evidence type="ECO:0000256" key="1">
    <source>
        <dbReference type="ARBA" id="ARBA00022614"/>
    </source>
</evidence>
<dbReference type="PROSITE" id="PS51450">
    <property type="entry name" value="LRR"/>
    <property type="match status" value="1"/>
</dbReference>
<dbReference type="SUPFAM" id="SSF52058">
    <property type="entry name" value="L domain-like"/>
    <property type="match status" value="1"/>
</dbReference>
<evidence type="ECO:0000259" key="4">
    <source>
        <dbReference type="SMART" id="SM00409"/>
    </source>
</evidence>
<feature type="signal peptide" evidence="3">
    <location>
        <begin position="1"/>
        <end position="19"/>
    </location>
</feature>
<feature type="non-terminal residue" evidence="5">
    <location>
        <position position="268"/>
    </location>
</feature>
<feature type="chain" id="PRO_5035802667" description="Immunoglobulin domain-containing protein" evidence="3">
    <location>
        <begin position="20"/>
        <end position="268"/>
    </location>
</feature>
<dbReference type="PANTHER" id="PTHR24366">
    <property type="entry name" value="IG(IMMUNOGLOBULIN) AND LRR(LEUCINE RICH REPEAT) DOMAINS"/>
    <property type="match status" value="1"/>
</dbReference>
<gene>
    <name evidence="5" type="ORF">SMN809_LOCUS35824</name>
</gene>
<sequence>MMLLLYLISIFNILQCSYSEQCPSSKFCLCSSDLTVITCTNRQLSDETFINLNSQLPQSTIVLNLSSNFVKSINSLTKLRNLQTLDLSFNKIESLPSNLFSKFPRLSSLYISNNSLKTIPKSFNEISNINLDISNNPFDCTCQLKWLIQWFKAINLLNKMNCQKSKQLLETDFCFNKRNYLFLTPEQSQIVYENDSFTLNCSSNTQIYWTLNEKLYSKNSTLTIPHLQLNHSGLWTCHSLNLNRSISVHVLNIQTNHFCQSLQMDTSK</sequence>
<accession>A0A8S2XVF5</accession>
<dbReference type="InterPro" id="IPR032675">
    <property type="entry name" value="LRR_dom_sf"/>
</dbReference>
<reference evidence="5" key="1">
    <citation type="submission" date="2021-02" db="EMBL/GenBank/DDBJ databases">
        <authorList>
            <person name="Nowell W R."/>
        </authorList>
    </citation>
    <scope>NUCLEOTIDE SEQUENCE</scope>
</reference>
<proteinExistence type="predicted"/>
<dbReference type="AlphaFoldDB" id="A0A8S2XVF5"/>